<dbReference type="STRING" id="1774970.AUC70_15700"/>
<dbReference type="EMBL" id="LPWE01000005">
    <property type="protein sequence ID" value="ODR96327.1"/>
    <property type="molecule type" value="Genomic_DNA"/>
</dbReference>
<sequence>MAVAALVLGIAVLALVALDASPHGIARAETAPEDPAPDADFGARGSILDEAEPFPIEGLYNDKNKPGDENAPPHDSEFAEPNPEPEPAEPEQRAGPVDTSARFQAVYNVSLGRFNLGNFSISGTVQNGQYSLRGNGTFSVLKGWVFNWQGRLHGSGEATTDGANPRSYSFSQSDGKYQERLSIDFGDGYVQSVKIWPKPRPYPGEIKVTKEQVQRVVDPLSGAFLTARSNDTRANLSVCNQVIPVFDGRSRYDLVLKPKKRVMVQNRGKGNYSGPAAVCQVKFVPISGYPRGDPGIEELRQAGGIEAWLVPLRGTGMYVPYQITIPAFGGYTAVAVATSMRVGRAGRAEAR</sequence>
<feature type="signal peptide" evidence="2">
    <location>
        <begin position="1"/>
        <end position="19"/>
    </location>
</feature>
<feature type="chain" id="PRO_5009138519" description="DUF3108 domain-containing protein" evidence="2">
    <location>
        <begin position="20"/>
        <end position="351"/>
    </location>
</feature>
<gene>
    <name evidence="3" type="ORF">AUC70_15700</name>
</gene>
<organism evidence="3 4">
    <name type="scientific">Methyloceanibacter stevinii</name>
    <dbReference type="NCBI Taxonomy" id="1774970"/>
    <lineage>
        <taxon>Bacteria</taxon>
        <taxon>Pseudomonadati</taxon>
        <taxon>Pseudomonadota</taxon>
        <taxon>Alphaproteobacteria</taxon>
        <taxon>Hyphomicrobiales</taxon>
        <taxon>Hyphomicrobiaceae</taxon>
        <taxon>Methyloceanibacter</taxon>
    </lineage>
</organism>
<reference evidence="3 4" key="1">
    <citation type="journal article" date="2016" name="Environ. Microbiol.">
        <title>New Methyloceanibacter diversity from North Sea sediments includes methanotroph containing solely the soluble methane monooxygenase.</title>
        <authorList>
            <person name="Vekeman B."/>
            <person name="Kerckhof F.M."/>
            <person name="Cremers G."/>
            <person name="de Vos P."/>
            <person name="Vandamme P."/>
            <person name="Boon N."/>
            <person name="Op den Camp H.J."/>
            <person name="Heylen K."/>
        </authorList>
    </citation>
    <scope>NUCLEOTIDE SEQUENCE [LARGE SCALE GENOMIC DNA]</scope>
    <source>
        <strain evidence="3 4">R-67176</strain>
    </source>
</reference>
<evidence type="ECO:0000313" key="3">
    <source>
        <dbReference type="EMBL" id="ODR96327.1"/>
    </source>
</evidence>
<accession>A0A1E3VS03</accession>
<dbReference type="InterPro" id="IPR021457">
    <property type="entry name" value="DUF3108"/>
</dbReference>
<comment type="caution">
    <text evidence="3">The sequence shown here is derived from an EMBL/GenBank/DDBJ whole genome shotgun (WGS) entry which is preliminary data.</text>
</comment>
<dbReference type="Pfam" id="PF11306">
    <property type="entry name" value="DUF3108"/>
    <property type="match status" value="1"/>
</dbReference>
<feature type="region of interest" description="Disordered" evidence="1">
    <location>
        <begin position="56"/>
        <end position="97"/>
    </location>
</feature>
<proteinExistence type="predicted"/>
<evidence type="ECO:0000256" key="1">
    <source>
        <dbReference type="SAM" id="MobiDB-lite"/>
    </source>
</evidence>
<dbReference type="Proteomes" id="UP000094172">
    <property type="component" value="Unassembled WGS sequence"/>
</dbReference>
<keyword evidence="2" id="KW-0732">Signal</keyword>
<evidence type="ECO:0000256" key="2">
    <source>
        <dbReference type="SAM" id="SignalP"/>
    </source>
</evidence>
<name>A0A1E3VS03_9HYPH</name>
<evidence type="ECO:0008006" key="5">
    <source>
        <dbReference type="Google" id="ProtNLM"/>
    </source>
</evidence>
<dbReference type="AlphaFoldDB" id="A0A1E3VS03"/>
<feature type="compositionally biased region" description="Basic and acidic residues" evidence="1">
    <location>
        <begin position="60"/>
        <end position="77"/>
    </location>
</feature>
<keyword evidence="4" id="KW-1185">Reference proteome</keyword>
<evidence type="ECO:0000313" key="4">
    <source>
        <dbReference type="Proteomes" id="UP000094172"/>
    </source>
</evidence>
<protein>
    <recommendedName>
        <fullName evidence="5">DUF3108 domain-containing protein</fullName>
    </recommendedName>
</protein>